<dbReference type="InterPro" id="IPR042099">
    <property type="entry name" value="ANL_N_sf"/>
</dbReference>
<feature type="domain" description="AMP-binding enzyme C-terminal" evidence="6">
    <location>
        <begin position="458"/>
        <end position="570"/>
    </location>
</feature>
<dbReference type="Pfam" id="PF00501">
    <property type="entry name" value="AMP-binding"/>
    <property type="match status" value="1"/>
</dbReference>
<keyword evidence="2 8" id="KW-0436">Ligase</keyword>
<keyword evidence="10" id="KW-1185">Reference proteome</keyword>
<dbReference type="EMBL" id="AP023343">
    <property type="protein sequence ID" value="BCI86011.1"/>
    <property type="molecule type" value="Genomic_DNA"/>
</dbReference>
<dbReference type="PANTHER" id="PTHR22754:SF32">
    <property type="entry name" value="DISCO-INTERACTING PROTEIN 2"/>
    <property type="match status" value="1"/>
</dbReference>
<comment type="similarity">
    <text evidence="1">Belongs to the ATP-dependent AMP-binding enzyme family.</text>
</comment>
<evidence type="ECO:0000313" key="7">
    <source>
        <dbReference type="EMBL" id="BCI86011.1"/>
    </source>
</evidence>
<dbReference type="GO" id="GO:0070566">
    <property type="term" value="F:adenylyltransferase activity"/>
    <property type="evidence" value="ECO:0007669"/>
    <property type="project" value="TreeGrafter"/>
</dbReference>
<sequence length="576" mass="62890">MAGPASLSELLRDRASRRPEDVAYNFIDYEADPTGISETLTWSQVYQRVQVIAEELLMCGSIGDRAAIVAPQGLEYIMAFLGALHAGFIAVPLPHPQFGVHEERVHSALRDCAPSVILTTASAAGEVAKYAAGCRDGAAAAVIEIDSLDPEAQCRLEPARCRPSQPAYLQYTSGSTRRPTGVMISHRNVMANFQQWSRDLFPADREMTVVSWLPFYHDLGLMMGICQSVLTGFPAVLMSPVAFVQRPARWIRLLATNRGVFTAAPNFAFELAARKTTDEDMAGLDLSDLLIFCSGGERVQPATLQRFTRRFAPFNLPEAVIRPTYGLAETVVYVSTRTPAQPPEVVDFDSEELSAGLAQRCRDGGTALVSYGFPSSPMVRIVDPDTRTERPAGTTGEIWVHGENVAMGYWRRAEQTEQTFRASLVDPPAGTPLGPWLRTGDLGVMSEGELFIIGRIEDLLIVDGSNHYPDDIEATIHEITKGRAAAVAVPNEGTEQVVAIAEIKTTNSSGEDQQEKLRSIKYEVTSAISNSHGLRLADLVFVGLGAIPTTTSGKVRRSACAERYRRGEFERVEVTP</sequence>
<protein>
    <submittedName>
        <fullName evidence="8">Long-chain-fatty-acid--AMP ligase FadD26</fullName>
        <ecNumber evidence="8">6.2.1.-</ecNumber>
    </submittedName>
</protein>
<accession>A0A1V3XL95</accession>
<dbReference type="Proteomes" id="UP000188532">
    <property type="component" value="Unassembled WGS sequence"/>
</dbReference>
<dbReference type="FunFam" id="3.40.50.12780:FF:000013">
    <property type="entry name" value="Long-chain-fatty-acid--AMP ligase FadD32"/>
    <property type="match status" value="1"/>
</dbReference>
<evidence type="ECO:0000256" key="2">
    <source>
        <dbReference type="ARBA" id="ARBA00022598"/>
    </source>
</evidence>
<evidence type="ECO:0000313" key="9">
    <source>
        <dbReference type="Proteomes" id="UP000188532"/>
    </source>
</evidence>
<dbReference type="InterPro" id="IPR000873">
    <property type="entry name" value="AMP-dep_synth/lig_dom"/>
</dbReference>
<name>A0A1V3XL95_MYCKA</name>
<dbReference type="CDD" id="cd05931">
    <property type="entry name" value="FAAL"/>
    <property type="match status" value="1"/>
</dbReference>
<dbReference type="EC" id="6.2.1.-" evidence="8"/>
<evidence type="ECO:0000259" key="6">
    <source>
        <dbReference type="Pfam" id="PF23024"/>
    </source>
</evidence>
<dbReference type="Proteomes" id="UP000516380">
    <property type="component" value="Chromosome"/>
</dbReference>
<dbReference type="InterPro" id="IPR045851">
    <property type="entry name" value="AMP-bd_C_sf"/>
</dbReference>
<evidence type="ECO:0000256" key="4">
    <source>
        <dbReference type="ARBA" id="ARBA00023098"/>
    </source>
</evidence>
<keyword evidence="4" id="KW-0443">Lipid metabolism</keyword>
<dbReference type="GO" id="GO:0016874">
    <property type="term" value="F:ligase activity"/>
    <property type="evidence" value="ECO:0007669"/>
    <property type="project" value="UniProtKB-KW"/>
</dbReference>
<dbReference type="GO" id="GO:0071766">
    <property type="term" value="P:Actinobacterium-type cell wall biogenesis"/>
    <property type="evidence" value="ECO:0007669"/>
    <property type="project" value="UniProtKB-ARBA"/>
</dbReference>
<gene>
    <name evidence="7" type="primary">fadD26_1</name>
    <name evidence="8" type="ORF">BZL29_2699</name>
    <name evidence="7" type="ORF">NIIDMKKI_12170</name>
</gene>
<dbReference type="EMBL" id="MVBN01000002">
    <property type="protein sequence ID" value="OOK79987.1"/>
    <property type="molecule type" value="Genomic_DNA"/>
</dbReference>
<dbReference type="Gene3D" id="3.30.300.30">
    <property type="match status" value="1"/>
</dbReference>
<reference evidence="8 9" key="1">
    <citation type="submission" date="2017-02" db="EMBL/GenBank/DDBJ databases">
        <title>Complete genome sequences of Mycobacterium kansasii strains isolated from rhesus macaques.</title>
        <authorList>
            <person name="Panda A."/>
            <person name="Nagaraj S."/>
            <person name="Zhao X."/>
            <person name="Tettelin H."/>
            <person name="Detolla L.J."/>
        </authorList>
    </citation>
    <scope>NUCLEOTIDE SEQUENCE [LARGE SCALE GENOMIC DNA]</scope>
    <source>
        <strain evidence="8 9">11-3469</strain>
    </source>
</reference>
<dbReference type="AlphaFoldDB" id="A0A1V3XL95"/>
<dbReference type="GO" id="GO:0005886">
    <property type="term" value="C:plasma membrane"/>
    <property type="evidence" value="ECO:0007669"/>
    <property type="project" value="TreeGrafter"/>
</dbReference>
<dbReference type="Pfam" id="PF23024">
    <property type="entry name" value="AMP-dom_DIP2-like"/>
    <property type="match status" value="1"/>
</dbReference>
<dbReference type="STRING" id="1768.B1T50_08515"/>
<dbReference type="Gene3D" id="3.40.50.12780">
    <property type="entry name" value="N-terminal domain of ligase-like"/>
    <property type="match status" value="1"/>
</dbReference>
<dbReference type="FunFam" id="3.30.300.30:FF:000016">
    <property type="entry name" value="Fatty-acid-CoA ligase FadD26"/>
    <property type="match status" value="1"/>
</dbReference>
<dbReference type="GeneID" id="29696953"/>
<keyword evidence="3" id="KW-0276">Fatty acid metabolism</keyword>
<evidence type="ECO:0000313" key="8">
    <source>
        <dbReference type="EMBL" id="OOK79987.1"/>
    </source>
</evidence>
<proteinExistence type="inferred from homology"/>
<dbReference type="GO" id="GO:0006633">
    <property type="term" value="P:fatty acid biosynthetic process"/>
    <property type="evidence" value="ECO:0007669"/>
    <property type="project" value="TreeGrafter"/>
</dbReference>
<dbReference type="InterPro" id="IPR040097">
    <property type="entry name" value="FAAL/FAAC"/>
</dbReference>
<dbReference type="NCBIfam" id="NF004509">
    <property type="entry name" value="PRK05850.1"/>
    <property type="match status" value="1"/>
</dbReference>
<dbReference type="InterPro" id="IPR025110">
    <property type="entry name" value="AMP-bd_C"/>
</dbReference>
<evidence type="ECO:0000256" key="3">
    <source>
        <dbReference type="ARBA" id="ARBA00022832"/>
    </source>
</evidence>
<evidence type="ECO:0000256" key="1">
    <source>
        <dbReference type="ARBA" id="ARBA00006432"/>
    </source>
</evidence>
<organism evidence="8 9">
    <name type="scientific">Mycobacterium kansasii</name>
    <dbReference type="NCBI Taxonomy" id="1768"/>
    <lineage>
        <taxon>Bacteria</taxon>
        <taxon>Bacillati</taxon>
        <taxon>Actinomycetota</taxon>
        <taxon>Actinomycetes</taxon>
        <taxon>Mycobacteriales</taxon>
        <taxon>Mycobacteriaceae</taxon>
        <taxon>Mycobacterium</taxon>
    </lineage>
</organism>
<dbReference type="PANTHER" id="PTHR22754">
    <property type="entry name" value="DISCO-INTERACTING PROTEIN 2 DIP2 -RELATED"/>
    <property type="match status" value="1"/>
</dbReference>
<evidence type="ECO:0000313" key="10">
    <source>
        <dbReference type="Proteomes" id="UP000516380"/>
    </source>
</evidence>
<dbReference type="SUPFAM" id="SSF56801">
    <property type="entry name" value="Acetyl-CoA synthetase-like"/>
    <property type="match status" value="1"/>
</dbReference>
<feature type="domain" description="AMP-dependent synthetase/ligase" evidence="5">
    <location>
        <begin position="12"/>
        <end position="410"/>
    </location>
</feature>
<dbReference type="RefSeq" id="WP_036392328.1">
    <property type="nucleotide sequence ID" value="NZ_BLYZ01000002.1"/>
</dbReference>
<reference evidence="7 10" key="2">
    <citation type="submission" date="2020-07" db="EMBL/GenBank/DDBJ databases">
        <title>Mycobacterium kansasii (former subtype) with zoonotic potential isolated from diseased indoor pet cat, Japan.</title>
        <authorList>
            <person name="Fukano H."/>
            <person name="Terazono T."/>
            <person name="Hoshino Y."/>
        </authorList>
    </citation>
    <scope>NUCLEOTIDE SEQUENCE [LARGE SCALE GENOMIC DNA]</scope>
    <source>
        <strain evidence="7 10">Kuro-I</strain>
    </source>
</reference>
<evidence type="ECO:0000259" key="5">
    <source>
        <dbReference type="Pfam" id="PF00501"/>
    </source>
</evidence>